<sequence length="115" mass="12398">MNNEIYLPIICSPAVSLADIQDLCAGLEEEGVPYQCEQMAQEQQASEFGAIAALKSPLFIGIGVDRHLNCSLSHQNLPGNKEYITGSRHGLRQFGRNCGRLAKGLPLVMGGIENA</sequence>
<dbReference type="InterPro" id="IPR010254">
    <property type="entry name" value="B12-dep_deHydtase_bsu"/>
</dbReference>
<reference evidence="2" key="1">
    <citation type="journal article" date="2022" name="G3 (Bethesda)">
        <title>Unveiling the complete genome sequence of Alicyclobacillus acidoterrestris DSM 3922T, a taint-producing strain.</title>
        <authorList>
            <person name="Leonardo I.C."/>
            <person name="Barreto Crespo M.T."/>
            <person name="Gaspar F.B."/>
        </authorList>
    </citation>
    <scope>NUCLEOTIDE SEQUENCE [LARGE SCALE GENOMIC DNA]</scope>
    <source>
        <strain evidence="2">DSM 3922</strain>
    </source>
</reference>
<evidence type="ECO:0000313" key="2">
    <source>
        <dbReference type="Proteomes" id="UP000829401"/>
    </source>
</evidence>
<dbReference type="STRING" id="1356854.N007_20415"/>
<dbReference type="SUPFAM" id="SSF52968">
    <property type="entry name" value="B12-dependent dehydatase associated subunit"/>
    <property type="match status" value="1"/>
</dbReference>
<dbReference type="EMBL" id="CP080467">
    <property type="protein sequence ID" value="UNO47289.1"/>
    <property type="molecule type" value="Genomic_DNA"/>
</dbReference>
<dbReference type="KEGG" id="aaco:K1I37_11140"/>
<dbReference type="eggNOG" id="ENOG50303TR">
    <property type="taxonomic scope" value="Bacteria"/>
</dbReference>
<keyword evidence="2" id="KW-1185">Reference proteome</keyword>
<dbReference type="Pfam" id="PF02288">
    <property type="entry name" value="Dehydratase_MU"/>
    <property type="match status" value="1"/>
</dbReference>
<accession>T0DML8</accession>
<dbReference type="Proteomes" id="UP000829401">
    <property type="component" value="Chromosome"/>
</dbReference>
<dbReference type="OrthoDB" id="308037at2"/>
<evidence type="ECO:0000313" key="1">
    <source>
        <dbReference type="EMBL" id="UNO47289.1"/>
    </source>
</evidence>
<proteinExistence type="predicted"/>
<accession>A0A9E7CQ93</accession>
<protein>
    <submittedName>
        <fullName evidence="1">Glycerol dehydratase reactivase beta/small subunit family protein</fullName>
    </submittedName>
</protein>
<dbReference type="AlphaFoldDB" id="T0DML8"/>
<gene>
    <name evidence="1" type="ORF">K1I37_11140</name>
</gene>
<dbReference type="Gene3D" id="3.40.50.10150">
    <property type="entry name" value="B12-dependent dehydatase associated subunit"/>
    <property type="match status" value="1"/>
</dbReference>
<dbReference type="RefSeq" id="WP_021295282.1">
    <property type="nucleotide sequence ID" value="NZ_AURB01000056.1"/>
</dbReference>
<organism evidence="1 2">
    <name type="scientific">Alicyclobacillus acidoterrestris (strain ATCC 49025 / DSM 3922 / CIP 106132 / NCIMB 13137 / GD3B)</name>
    <dbReference type="NCBI Taxonomy" id="1356854"/>
    <lineage>
        <taxon>Bacteria</taxon>
        <taxon>Bacillati</taxon>
        <taxon>Bacillota</taxon>
        <taxon>Bacilli</taxon>
        <taxon>Bacillales</taxon>
        <taxon>Alicyclobacillaceae</taxon>
        <taxon>Alicyclobacillus</taxon>
    </lineage>
</organism>
<dbReference type="InterPro" id="IPR003208">
    <property type="entry name" value="Dehydtase/Dehydtase_re"/>
</dbReference>
<name>T0DML8_ALIAG</name>